<evidence type="ECO:0000313" key="2">
    <source>
        <dbReference type="EMBL" id="EGF91288.1"/>
    </source>
</evidence>
<dbReference type="RefSeq" id="WP_006273488.1">
    <property type="nucleotide sequence ID" value="NZ_GL883078.1"/>
</dbReference>
<evidence type="ECO:0000256" key="1">
    <source>
        <dbReference type="SAM" id="Phobius"/>
    </source>
</evidence>
<gene>
    <name evidence="2" type="ORF">ABI_27030</name>
</gene>
<dbReference type="OrthoDB" id="7632164at2"/>
<dbReference type="HOGENOM" id="CLU_127117_1_1_5"/>
<name>F4QPN0_9CAUL</name>
<accession>F4QPN0</accession>
<keyword evidence="1" id="KW-0472">Membrane</keyword>
<feature type="transmembrane region" description="Helical" evidence="1">
    <location>
        <begin position="95"/>
        <end position="115"/>
    </location>
</feature>
<keyword evidence="3" id="KW-1185">Reference proteome</keyword>
<evidence type="ECO:0000313" key="3">
    <source>
        <dbReference type="Proteomes" id="UP000006512"/>
    </source>
</evidence>
<protein>
    <submittedName>
        <fullName evidence="2">Uncharacterized protein</fullName>
    </submittedName>
</protein>
<dbReference type="EMBL" id="GL883078">
    <property type="protein sequence ID" value="EGF91288.1"/>
    <property type="molecule type" value="Genomic_DNA"/>
</dbReference>
<reference evidence="3" key="1">
    <citation type="submission" date="2011-03" db="EMBL/GenBank/DDBJ databases">
        <title>Draft genome sequence of Brevundimonas diminuta.</title>
        <authorList>
            <person name="Brown P.J.B."/>
            <person name="Buechlein A."/>
            <person name="Hemmerich C."/>
            <person name="Brun Y.V."/>
        </authorList>
    </citation>
    <scope>NUCLEOTIDE SEQUENCE [LARGE SCALE GENOMIC DNA]</scope>
    <source>
        <strain evidence="3">C19</strain>
    </source>
</reference>
<dbReference type="AlphaFoldDB" id="F4QPN0"/>
<dbReference type="Proteomes" id="UP000006512">
    <property type="component" value="Unassembled WGS sequence"/>
</dbReference>
<keyword evidence="1" id="KW-1133">Transmembrane helix</keyword>
<organism evidence="2 3">
    <name type="scientific">Asticcacaulis biprosthecium C19</name>
    <dbReference type="NCBI Taxonomy" id="715226"/>
    <lineage>
        <taxon>Bacteria</taxon>
        <taxon>Pseudomonadati</taxon>
        <taxon>Pseudomonadota</taxon>
        <taxon>Alphaproteobacteria</taxon>
        <taxon>Caulobacterales</taxon>
        <taxon>Caulobacteraceae</taxon>
        <taxon>Asticcacaulis</taxon>
    </lineage>
</organism>
<dbReference type="eggNOG" id="ENOG50339UJ">
    <property type="taxonomic scope" value="Bacteria"/>
</dbReference>
<keyword evidence="1" id="KW-0812">Transmembrane</keyword>
<dbReference type="STRING" id="715226.ABI_27030"/>
<sequence>MRNEVMTARRFRDILDAYGADPARWPDGEREDARAFAASNPEAAEWLAEARALDDMLRVVDEIAVTERLHFQTVAKMIAANDVGGPMPAVKPRRLAVFWAGAGVAACLAGAVLGMNLSLDSLDDLRAESVLEQAQMIEMAEDLGNG</sequence>
<proteinExistence type="predicted"/>